<feature type="compositionally biased region" description="Acidic residues" evidence="9">
    <location>
        <begin position="2012"/>
        <end position="2022"/>
    </location>
</feature>
<dbReference type="InterPro" id="IPR010255">
    <property type="entry name" value="Haem_peroxidase_sf"/>
</dbReference>
<dbReference type="InterPro" id="IPR001343">
    <property type="entry name" value="Hemolysn_Ca-bd"/>
</dbReference>
<dbReference type="PROSITE" id="PS00330">
    <property type="entry name" value="HEMOLYSIN_CALCIUM"/>
    <property type="match status" value="2"/>
</dbReference>
<name>A0ABM6IHG5_9RHOB</name>
<dbReference type="InterPro" id="IPR037120">
    <property type="entry name" value="Haem_peroxidase_sf_animal"/>
</dbReference>
<dbReference type="SUPFAM" id="SSF48113">
    <property type="entry name" value="Heme-dependent peroxidases"/>
    <property type="match status" value="1"/>
</dbReference>
<evidence type="ECO:0000256" key="3">
    <source>
        <dbReference type="ARBA" id="ARBA00022525"/>
    </source>
</evidence>
<dbReference type="SUPFAM" id="SSF51120">
    <property type="entry name" value="beta-Roll"/>
    <property type="match status" value="5"/>
</dbReference>
<proteinExistence type="predicted"/>
<keyword evidence="3" id="KW-0964">Secreted</keyword>
<protein>
    <recommendedName>
        <fullName evidence="12">Heme peroxidase</fullName>
    </recommendedName>
</protein>
<dbReference type="PRINTS" id="PR01488">
    <property type="entry name" value="RTXTOXINA"/>
</dbReference>
<keyword evidence="11" id="KW-1185">Reference proteome</keyword>
<organism evidence="10 11">
    <name type="scientific">Thioclava nitratireducens</name>
    <dbReference type="NCBI Taxonomy" id="1915078"/>
    <lineage>
        <taxon>Bacteria</taxon>
        <taxon>Pseudomonadati</taxon>
        <taxon>Pseudomonadota</taxon>
        <taxon>Alphaproteobacteria</taxon>
        <taxon>Rhodobacterales</taxon>
        <taxon>Paracoccaceae</taxon>
        <taxon>Thioclava</taxon>
    </lineage>
</organism>
<dbReference type="Proteomes" id="UP000185622">
    <property type="component" value="Chromosome"/>
</dbReference>
<evidence type="ECO:0000256" key="2">
    <source>
        <dbReference type="ARBA" id="ARBA00004613"/>
    </source>
</evidence>
<dbReference type="PANTHER" id="PTHR11475">
    <property type="entry name" value="OXIDASE/PEROXIDASE"/>
    <property type="match status" value="1"/>
</dbReference>
<evidence type="ECO:0000256" key="5">
    <source>
        <dbReference type="ARBA" id="ARBA00022737"/>
    </source>
</evidence>
<feature type="region of interest" description="Disordered" evidence="9">
    <location>
        <begin position="1973"/>
        <end position="2024"/>
    </location>
</feature>
<evidence type="ECO:0000256" key="4">
    <source>
        <dbReference type="ARBA" id="ARBA00022656"/>
    </source>
</evidence>
<accession>A0ABM6IHG5</accession>
<evidence type="ECO:0008006" key="12">
    <source>
        <dbReference type="Google" id="ProtNLM"/>
    </source>
</evidence>
<reference evidence="10 11" key="1">
    <citation type="submission" date="2017-01" db="EMBL/GenBank/DDBJ databases">
        <title>The complete genome sequence of a sulfur-oxidizing marine bacterium Thioclava sp. 25B10_4T.</title>
        <authorList>
            <person name="Liu Y."/>
            <person name="Lai Q."/>
            <person name="Shao Z."/>
        </authorList>
    </citation>
    <scope>NUCLEOTIDE SEQUENCE [LARGE SCALE GENOMIC DNA]</scope>
    <source>
        <strain evidence="10 11">25B10_4</strain>
    </source>
</reference>
<evidence type="ECO:0000256" key="1">
    <source>
        <dbReference type="ARBA" id="ARBA00004370"/>
    </source>
</evidence>
<dbReference type="InterPro" id="IPR003995">
    <property type="entry name" value="RTX_toxin_determinant-A"/>
</dbReference>
<comment type="subcellular location">
    <subcellularLocation>
        <location evidence="1">Membrane</location>
    </subcellularLocation>
    <subcellularLocation>
        <location evidence="2">Secreted</location>
    </subcellularLocation>
</comment>
<dbReference type="PANTHER" id="PTHR11475:SF4">
    <property type="entry name" value="CHORION PEROXIDASE"/>
    <property type="match status" value="1"/>
</dbReference>
<keyword evidence="7" id="KW-0472">Membrane</keyword>
<keyword evidence="8" id="KW-0325">Glycoprotein</keyword>
<evidence type="ECO:0000256" key="9">
    <source>
        <dbReference type="SAM" id="MobiDB-lite"/>
    </source>
</evidence>
<dbReference type="Gene3D" id="2.150.10.10">
    <property type="entry name" value="Serralysin-like metalloprotease, C-terminal"/>
    <property type="match status" value="5"/>
</dbReference>
<gene>
    <name evidence="10" type="ORF">BMG03_10780</name>
</gene>
<dbReference type="Pfam" id="PF00353">
    <property type="entry name" value="HemolysinCabind"/>
    <property type="match status" value="7"/>
</dbReference>
<sequence>MTIKLAGADLDYLLQQANILNDYSRLTSALDPNGVREVSGHNNNLAGGYTVDENGNVVWTGGGNVHPDWGQADTEFLRMFMTNHPTEPEYGTSYATVQKMWVTLVLPDSEGRLPGDLDYVPTSKQVLVDNPMSMSPSMFVADSNGVAPGATGYLPTVDATSMMTAMSDAQPEYQFTSDGSTLDILNSSVVVDSTPRLISQLISSSNVDMTDPNYNPAAVAAMNALGGSAVDVSNSVVGDITTAFIPNPGVLGGVSYNEWFVAFGQFFDHGLDFIQKTGGVVMIPLSPNDPLYVDPMYAPNPDYVDAATTPNVPEMIATNPSYIPGVSNMMMLSRGKLSNPDTDFDDQGNLLPGVTPLYNNNTGLMIDQSQTYGSHESVNALLRHYDANGVVTGRLITGSEDGIVHRQDANGNLVALDVSDGSAIAPDGTEVTGKDELATWADMKVNAMRIGVELIDTDVLDCPWINADAIGRLNFTPQQDFHFRSDQSIADIDEMFAMTPDGVDINGMTYHSYAQLEAAGYDPFVRWTLQDAMDGHCAAADIGEVRTTNQPILIDIAHGATPGLDFQGNELNPASDPNSGAFTYDDALLARHKVSGDGRVNENITLTSVHHVFHEEHNIQAHNIMMSAVRDAIETGDLSGLNGTDAANEGWLAVDVDQATFDSWAGTDLTDDVAVQAIVDSLTWDGERVYQAARLITESEYNHVAVDQYMTTLYPALPEFVSYSADINLNISLEFAQAVFRLGHSQLRETVQIAVTDDVGVHPGEPGYVPTYVERGLFDVFLNPDQFDAYGASGIAAGLLSQQGNEMDEFVTAALQQSLVGVPLDLAALNIARGRDVGLPTLNELRQQVFDGLMQNTSNNANGAGIAPYHSWEDFGAHLRTPESLVNFIAAYGRDEAGTFKLQEARDAYQAGTGELWQIRAAAQAILDAAADASDPMHDAALMFMRGSGEPTYTPGEGWTLSGGSGDQGFWDIDLWVGGLAEQPMFDGPLGTTFSFIMLDFTQRLQDGDRFYYLYRMPVGHHLGDQIIGEQFAHLIMRTTGLEHIPDAFATPSATYVLDGETSAGTINDNARDGLMGVDDAYDDNDYFNATLERLPDEVRDVALANGGFEAQDLVAAGAPTNARGTYLNGAIEGWTLNGTGGTWAPTEAAVPFLPEGTQVAQLGRNASMTADTGTELVEGNVYTLTLKVGDKIGYVATGGTVKLVASDGTVLASAVFAPPLDDDDVTTDDAWDMVTLSTDAVPADLAGLGLSIVVETDGTGQYTLFDNVQLTESIPGGPANDGHITVIGLSGDDFIVGALGDDVLYGDEGNDRIEGAQGNDHIYGGDGDDYITDYENDDFILGGLGNDTIFAGPGVLDTAHGNEGDDEVHGGDGIDEVFGDDGDDRLYGEGDTDLMMGGDGNDYMDGGDSVDEMFGGNGADWMVGGVGDDNINGGSGNDLLEGGLGPTANDGDRLNGDSPAQLNPVIEFNGDGTEGDMDIGSYEDAYINVIANLQTSNNAGTGSVLMDQYAFLEGLVGSQYNDELTGADENGIGSNGMNNYLVGGGGDDKLTGLGDGGDETTGQADFIFGDSVVVDSNLYWIGDNRHDQSVFEVNRIENWYGTGDTRVVFSDGSLGHILGDTGAEGTDTALYTGNRDDYRIELIAMNGQQAVRITDLRSGTDNQGNPVATDGVDILVGVEFAKFANGEMLSLAADPMSDIMMNATGNRGGGTIATLSADVPFDGQATYELVGGSPEMRLRGANNDELRVAGGLGDNETLSATIRATDLTGTQVTETLNIVTGDAGDNTIDLSGSTNDTLVYGREGNDTITGGAGDDSFVWTVTNQRPNRPERPDGRDFVDGGANGAAGDRFVVSGNNTRETFAIYTLAAAIDAGIAVQNLANAEIIITRDGVVIAELANIEEITINTLDVTADNGNGVPDGANPRRGDTVQIVGDFSGTSLAYSTITINGDAGDDTVDISGLTSDHRIVFNGGGGDDMVVGGERPQDEVHGARYGTRSESSDQDGSNSGSDGDADDSSDDAMSDGVVLVGDDTAETFIGMEGNDVIFAGGGADNALGNGGDDMIFGDGGADRLFGGDGDDVIEAGKGHDMVFADDGDDTVIATEDDGADSYWGGEGSDTLDYAAIQASVEVDLGHGTNGHGQVMIGETADQIYSFENVITGSGDDTIIANGAVNVMDGGGGHDTFVFNSAADADGDRINGFAPGDKIDLSGIDADQGAAGSQSFVLFAAGDFSAAGELRVSFEMRDDGEHTIIAGNVDDDLDADFEIDLTGHHMLDASDFNGVN</sequence>
<keyword evidence="4" id="KW-0800">Toxin</keyword>
<dbReference type="Gene3D" id="1.10.640.10">
    <property type="entry name" value="Haem peroxidase domain superfamily, animal type"/>
    <property type="match status" value="2"/>
</dbReference>
<keyword evidence="5" id="KW-0677">Repeat</keyword>
<dbReference type="InterPro" id="IPR011049">
    <property type="entry name" value="Serralysin-like_metalloprot_C"/>
</dbReference>
<evidence type="ECO:0000256" key="7">
    <source>
        <dbReference type="ARBA" id="ARBA00023136"/>
    </source>
</evidence>
<dbReference type="InterPro" id="IPR019791">
    <property type="entry name" value="Haem_peroxidase_animal"/>
</dbReference>
<evidence type="ECO:0000256" key="8">
    <source>
        <dbReference type="ARBA" id="ARBA00023180"/>
    </source>
</evidence>
<dbReference type="PRINTS" id="PR00313">
    <property type="entry name" value="CABNDNGRPT"/>
</dbReference>
<evidence type="ECO:0000313" key="11">
    <source>
        <dbReference type="Proteomes" id="UP000185622"/>
    </source>
</evidence>
<dbReference type="InterPro" id="IPR018511">
    <property type="entry name" value="Hemolysin-typ_Ca-bd_CS"/>
</dbReference>
<dbReference type="EMBL" id="CP019437">
    <property type="protein sequence ID" value="AQS48228.1"/>
    <property type="molecule type" value="Genomic_DNA"/>
</dbReference>
<keyword evidence="6" id="KW-0843">Virulence</keyword>
<evidence type="ECO:0000256" key="6">
    <source>
        <dbReference type="ARBA" id="ARBA00023026"/>
    </source>
</evidence>
<dbReference type="Pfam" id="PF03098">
    <property type="entry name" value="An_peroxidase"/>
    <property type="match status" value="2"/>
</dbReference>
<dbReference type="RefSeq" id="WP_075774790.1">
    <property type="nucleotide sequence ID" value="NZ_CP019437.1"/>
</dbReference>
<evidence type="ECO:0000313" key="10">
    <source>
        <dbReference type="EMBL" id="AQS48228.1"/>
    </source>
</evidence>